<reference evidence="1" key="1">
    <citation type="submission" date="2022-08" db="UniProtKB">
        <authorList>
            <consortium name="EnsemblMetazoa"/>
        </authorList>
    </citation>
    <scope>IDENTIFICATION</scope>
    <source>
        <strain evidence="1">05x7-T-G4-1.051#20</strain>
    </source>
</reference>
<protein>
    <submittedName>
        <fullName evidence="1">Uncharacterized protein</fullName>
    </submittedName>
</protein>
<organism evidence="1 2">
    <name type="scientific">Magallana gigas</name>
    <name type="common">Pacific oyster</name>
    <name type="synonym">Crassostrea gigas</name>
    <dbReference type="NCBI Taxonomy" id="29159"/>
    <lineage>
        <taxon>Eukaryota</taxon>
        <taxon>Metazoa</taxon>
        <taxon>Spiralia</taxon>
        <taxon>Lophotrochozoa</taxon>
        <taxon>Mollusca</taxon>
        <taxon>Bivalvia</taxon>
        <taxon>Autobranchia</taxon>
        <taxon>Pteriomorphia</taxon>
        <taxon>Ostreida</taxon>
        <taxon>Ostreoidea</taxon>
        <taxon>Ostreidae</taxon>
        <taxon>Magallana</taxon>
    </lineage>
</organism>
<sequence>MLAQNQGNSDGIENGRIASAVAQKNDGQSYLLKVYRELGLSPGCHTRRLALLRDMQARKRKAICSTWKYKLRRIQLKNRRVKSNAVKELREGDSYGSSVELMIHQDINEIPSPRVPPKDVGIKSASIHVYFDL</sequence>
<proteinExistence type="predicted"/>
<accession>A0A8W8LVW4</accession>
<dbReference type="Proteomes" id="UP000005408">
    <property type="component" value="Unassembled WGS sequence"/>
</dbReference>
<dbReference type="EnsemblMetazoa" id="G30006.1">
    <property type="protein sequence ID" value="G30006.1:cds"/>
    <property type="gene ID" value="G30006"/>
</dbReference>
<evidence type="ECO:0000313" key="2">
    <source>
        <dbReference type="Proteomes" id="UP000005408"/>
    </source>
</evidence>
<keyword evidence="2" id="KW-1185">Reference proteome</keyword>
<name>A0A8W8LVW4_MAGGI</name>
<dbReference type="AlphaFoldDB" id="A0A8W8LVW4"/>
<evidence type="ECO:0000313" key="1">
    <source>
        <dbReference type="EnsemblMetazoa" id="G30006.1:cds"/>
    </source>
</evidence>